<protein>
    <recommendedName>
        <fullName evidence="11">Translation initiation factor eIF2B subunit beta</fullName>
        <ecNumber evidence="3">2.7.7.6</ecNumber>
    </recommendedName>
    <alternativeName>
        <fullName evidence="12">eIF2B GDP-GTP exchange factor subunit beta</fullName>
    </alternativeName>
</protein>
<dbReference type="Pfam" id="PF01008">
    <property type="entry name" value="IF-2B"/>
    <property type="match status" value="1"/>
</dbReference>
<keyword evidence="6" id="KW-0396">Initiation factor</keyword>
<evidence type="ECO:0000256" key="6">
    <source>
        <dbReference type="ARBA" id="ARBA00022540"/>
    </source>
</evidence>
<keyword evidence="8" id="KW-0548">Nucleotidyltransferase</keyword>
<dbReference type="GO" id="GO:0005851">
    <property type="term" value="C:eukaryotic translation initiation factor 2B complex"/>
    <property type="evidence" value="ECO:0007669"/>
    <property type="project" value="TreeGrafter"/>
</dbReference>
<evidence type="ECO:0000256" key="1">
    <source>
        <dbReference type="ARBA" id="ARBA00004514"/>
    </source>
</evidence>
<feature type="region of interest" description="Disordered" evidence="15">
    <location>
        <begin position="84"/>
        <end position="125"/>
    </location>
</feature>
<sequence length="247" mass="27361">MFLQKSWSKEVQSTVVTDFAVFSMISRVNMVIVGVHAVMVNGGVIAPVGMRMVALAARNYAVPLVMVAGTHKLCPLYPPNPEASAIEDSRESPRERQLIKGSSEPHVSRVNPSKREEGFQPKERLDGGQNQIRVGLIDKKLNGSKRGTGRRWLAFSACCSSWCSYQWIDEPSMKIDGVTGKLSPHRYRLSDITYAVPIYVNIKYITGSHGQKTPPVAKNNVIIGRMPIMLRSCCCVLHGKDGTCKTW</sequence>
<evidence type="ECO:0000313" key="17">
    <source>
        <dbReference type="EMBL" id="THG18815.1"/>
    </source>
</evidence>
<feature type="compositionally biased region" description="Basic and acidic residues" evidence="15">
    <location>
        <begin position="87"/>
        <end position="98"/>
    </location>
</feature>
<gene>
    <name evidence="17" type="ORF">TEA_001204</name>
</gene>
<keyword evidence="7" id="KW-0808">Transferase</keyword>
<dbReference type="InterPro" id="IPR037171">
    <property type="entry name" value="NagB/RpiA_transferase-like"/>
</dbReference>
<dbReference type="GO" id="GO:0003743">
    <property type="term" value="F:translation initiation factor activity"/>
    <property type="evidence" value="ECO:0007669"/>
    <property type="project" value="UniProtKB-KW"/>
</dbReference>
<dbReference type="GO" id="GO:0006351">
    <property type="term" value="P:DNA-templated transcription"/>
    <property type="evidence" value="ECO:0007669"/>
    <property type="project" value="InterPro"/>
</dbReference>
<dbReference type="Gene3D" id="3.40.50.10470">
    <property type="entry name" value="Translation initiation factor eif-2b, domain 2"/>
    <property type="match status" value="1"/>
</dbReference>
<dbReference type="PANTHER" id="PTHR45859:SF1">
    <property type="entry name" value="TRANSLATION INITIATION FACTOR EIF-2B SUBUNIT BETA"/>
    <property type="match status" value="1"/>
</dbReference>
<comment type="similarity">
    <text evidence="2 14">Belongs to the eIF-2B alpha/beta/delta subunits family.</text>
</comment>
<evidence type="ECO:0000256" key="14">
    <source>
        <dbReference type="RuleBase" id="RU003814"/>
    </source>
</evidence>
<dbReference type="InterPro" id="IPR007644">
    <property type="entry name" value="RNA_pol_bsu_protrusion"/>
</dbReference>
<dbReference type="GO" id="GO:0003899">
    <property type="term" value="F:DNA-directed RNA polymerase activity"/>
    <property type="evidence" value="ECO:0007669"/>
    <property type="project" value="UniProtKB-EC"/>
</dbReference>
<organism evidence="17 18">
    <name type="scientific">Camellia sinensis var. sinensis</name>
    <name type="common">China tea</name>
    <dbReference type="NCBI Taxonomy" id="542762"/>
    <lineage>
        <taxon>Eukaryota</taxon>
        <taxon>Viridiplantae</taxon>
        <taxon>Streptophyta</taxon>
        <taxon>Embryophyta</taxon>
        <taxon>Tracheophyta</taxon>
        <taxon>Spermatophyta</taxon>
        <taxon>Magnoliopsida</taxon>
        <taxon>eudicotyledons</taxon>
        <taxon>Gunneridae</taxon>
        <taxon>Pentapetalae</taxon>
        <taxon>asterids</taxon>
        <taxon>Ericales</taxon>
        <taxon>Theaceae</taxon>
        <taxon>Camellia</taxon>
    </lineage>
</organism>
<evidence type="ECO:0000256" key="9">
    <source>
        <dbReference type="ARBA" id="ARBA00022917"/>
    </source>
</evidence>
<keyword evidence="9" id="KW-0648">Protein biosynthesis</keyword>
<comment type="caution">
    <text evidence="17">The sequence shown here is derived from an EMBL/GenBank/DDBJ whole genome shotgun (WGS) entry which is preliminary data.</text>
</comment>
<evidence type="ECO:0000256" key="5">
    <source>
        <dbReference type="ARBA" id="ARBA00022490"/>
    </source>
</evidence>
<dbReference type="SUPFAM" id="SSF64484">
    <property type="entry name" value="beta and beta-prime subunits of DNA dependent RNA-polymerase"/>
    <property type="match status" value="1"/>
</dbReference>
<keyword evidence="4" id="KW-0240">DNA-directed RNA polymerase</keyword>
<keyword evidence="18" id="KW-1185">Reference proteome</keyword>
<comment type="subunit">
    <text evidence="13">Component of the translation initiation factor 2B (eIF2B) complex which is a heterodecamer of two sets of five different subunits: alpha, beta, gamma, delta and epsilon. Subunits alpha, beta and delta comprise a regulatory subcomplex and subunits epsilon and gamma comprise a catalytic subcomplex. Within the complex, the hexameric regulatory complex resides at the center, with the two heterodimeric catalytic subcomplexes bound on opposite sides.</text>
</comment>
<dbReference type="Gene3D" id="3.90.1100.10">
    <property type="match status" value="1"/>
</dbReference>
<dbReference type="Proteomes" id="UP000306102">
    <property type="component" value="Unassembled WGS sequence"/>
</dbReference>
<dbReference type="STRING" id="542762.A0A4S4ER53"/>
<keyword evidence="5" id="KW-0963">Cytoplasm</keyword>
<evidence type="ECO:0000256" key="15">
    <source>
        <dbReference type="SAM" id="MobiDB-lite"/>
    </source>
</evidence>
<dbReference type="EMBL" id="SDRB02002808">
    <property type="protein sequence ID" value="THG18815.1"/>
    <property type="molecule type" value="Genomic_DNA"/>
</dbReference>
<evidence type="ECO:0000256" key="13">
    <source>
        <dbReference type="ARBA" id="ARBA00046432"/>
    </source>
</evidence>
<evidence type="ECO:0000256" key="8">
    <source>
        <dbReference type="ARBA" id="ARBA00022695"/>
    </source>
</evidence>
<evidence type="ECO:0000256" key="10">
    <source>
        <dbReference type="ARBA" id="ARBA00023163"/>
    </source>
</evidence>
<dbReference type="InterPro" id="IPR042529">
    <property type="entry name" value="IF_2B-like_C"/>
</dbReference>
<evidence type="ECO:0000256" key="7">
    <source>
        <dbReference type="ARBA" id="ARBA00022679"/>
    </source>
</evidence>
<dbReference type="GO" id="GO:0003677">
    <property type="term" value="F:DNA binding"/>
    <property type="evidence" value="ECO:0007669"/>
    <property type="project" value="InterPro"/>
</dbReference>
<dbReference type="SUPFAM" id="SSF100950">
    <property type="entry name" value="NagB/RpiA/CoA transferase-like"/>
    <property type="match status" value="1"/>
</dbReference>
<evidence type="ECO:0000256" key="12">
    <source>
        <dbReference type="ARBA" id="ARBA00044228"/>
    </source>
</evidence>
<dbReference type="GO" id="GO:0000428">
    <property type="term" value="C:DNA-directed RNA polymerase complex"/>
    <property type="evidence" value="ECO:0007669"/>
    <property type="project" value="UniProtKB-KW"/>
</dbReference>
<evidence type="ECO:0000313" key="18">
    <source>
        <dbReference type="Proteomes" id="UP000306102"/>
    </source>
</evidence>
<evidence type="ECO:0000256" key="2">
    <source>
        <dbReference type="ARBA" id="ARBA00007251"/>
    </source>
</evidence>
<dbReference type="AlphaFoldDB" id="A0A4S4ER53"/>
<dbReference type="PANTHER" id="PTHR45859">
    <property type="entry name" value="TRANSLATION INITIATION FACTOR EIF-2B SUBUNIT BETA"/>
    <property type="match status" value="1"/>
</dbReference>
<name>A0A4S4ER53_CAMSN</name>
<dbReference type="Pfam" id="PF04563">
    <property type="entry name" value="RNA_pol_Rpb2_1"/>
    <property type="match status" value="1"/>
</dbReference>
<evidence type="ECO:0000259" key="16">
    <source>
        <dbReference type="Pfam" id="PF04563"/>
    </source>
</evidence>
<comment type="subcellular location">
    <subcellularLocation>
        <location evidence="1">Cytoplasm</location>
        <location evidence="1">Cytosol</location>
    </subcellularLocation>
</comment>
<keyword evidence="10" id="KW-0804">Transcription</keyword>
<dbReference type="GO" id="GO:0005829">
    <property type="term" value="C:cytosol"/>
    <property type="evidence" value="ECO:0007669"/>
    <property type="project" value="UniProtKB-SubCell"/>
</dbReference>
<evidence type="ECO:0000256" key="3">
    <source>
        <dbReference type="ARBA" id="ARBA00012418"/>
    </source>
</evidence>
<feature type="domain" description="RNA polymerase beta subunit protrusion" evidence="16">
    <location>
        <begin position="167"/>
        <end position="240"/>
    </location>
</feature>
<proteinExistence type="inferred from homology"/>
<feature type="compositionally biased region" description="Basic and acidic residues" evidence="15">
    <location>
        <begin position="113"/>
        <end position="125"/>
    </location>
</feature>
<dbReference type="InterPro" id="IPR051855">
    <property type="entry name" value="eIF2B_beta_subunit"/>
</dbReference>
<evidence type="ECO:0000256" key="11">
    <source>
        <dbReference type="ARBA" id="ARBA00044122"/>
    </source>
</evidence>
<dbReference type="InterPro" id="IPR000649">
    <property type="entry name" value="IF-2B-related"/>
</dbReference>
<dbReference type="EC" id="2.7.7.6" evidence="3"/>
<accession>A0A4S4ER53</accession>
<dbReference type="GO" id="GO:0005085">
    <property type="term" value="F:guanyl-nucleotide exchange factor activity"/>
    <property type="evidence" value="ECO:0007669"/>
    <property type="project" value="TreeGrafter"/>
</dbReference>
<evidence type="ECO:0000256" key="4">
    <source>
        <dbReference type="ARBA" id="ARBA00022478"/>
    </source>
</evidence>
<reference evidence="17 18" key="1">
    <citation type="journal article" date="2018" name="Proc. Natl. Acad. Sci. U.S.A.">
        <title>Draft genome sequence of Camellia sinensis var. sinensis provides insights into the evolution of the tea genome and tea quality.</title>
        <authorList>
            <person name="Wei C."/>
            <person name="Yang H."/>
            <person name="Wang S."/>
            <person name="Zhao J."/>
            <person name="Liu C."/>
            <person name="Gao L."/>
            <person name="Xia E."/>
            <person name="Lu Y."/>
            <person name="Tai Y."/>
            <person name="She G."/>
            <person name="Sun J."/>
            <person name="Cao H."/>
            <person name="Tong W."/>
            <person name="Gao Q."/>
            <person name="Li Y."/>
            <person name="Deng W."/>
            <person name="Jiang X."/>
            <person name="Wang W."/>
            <person name="Chen Q."/>
            <person name="Zhang S."/>
            <person name="Li H."/>
            <person name="Wu J."/>
            <person name="Wang P."/>
            <person name="Li P."/>
            <person name="Shi C."/>
            <person name="Zheng F."/>
            <person name="Jian J."/>
            <person name="Huang B."/>
            <person name="Shan D."/>
            <person name="Shi M."/>
            <person name="Fang C."/>
            <person name="Yue Y."/>
            <person name="Li F."/>
            <person name="Li D."/>
            <person name="Wei S."/>
            <person name="Han B."/>
            <person name="Jiang C."/>
            <person name="Yin Y."/>
            <person name="Xia T."/>
            <person name="Zhang Z."/>
            <person name="Bennetzen J.L."/>
            <person name="Zhao S."/>
            <person name="Wan X."/>
        </authorList>
    </citation>
    <scope>NUCLEOTIDE SEQUENCE [LARGE SCALE GENOMIC DNA]</scope>
    <source>
        <strain evidence="18">cv. Shuchazao</strain>
        <tissue evidence="17">Leaf</tissue>
    </source>
</reference>